<dbReference type="EMBL" id="MN270976">
    <property type="protein sequence ID" value="QIM08330.1"/>
    <property type="molecule type" value="Genomic_DNA"/>
</dbReference>
<dbReference type="Proteomes" id="UP000594565">
    <property type="component" value="Segment"/>
</dbReference>
<evidence type="ECO:0000313" key="3">
    <source>
        <dbReference type="EMBL" id="AIY22379.1"/>
    </source>
</evidence>
<comment type="similarity">
    <text evidence="1">Belongs to the asfivirus MGF 505 family.</text>
</comment>
<dbReference type="EMBL" id="MN270980">
    <property type="protein sequence ID" value="QIM09262.1"/>
    <property type="molecule type" value="Genomic_DNA"/>
</dbReference>
<dbReference type="EMBL" id="MN270973">
    <property type="protein sequence ID" value="QIM07629.1"/>
    <property type="molecule type" value="Genomic_DNA"/>
</dbReference>
<evidence type="ECO:0000313" key="10">
    <source>
        <dbReference type="EMBL" id="QIM07396.1"/>
    </source>
</evidence>
<dbReference type="EMBL" id="MN270978">
    <property type="protein sequence ID" value="QIM08796.1"/>
    <property type="molecule type" value="Genomic_DNA"/>
</dbReference>
<evidence type="ECO:0000313" key="25">
    <source>
        <dbReference type="Proteomes" id="UP000500690"/>
    </source>
</evidence>
<dbReference type="EMBL" id="KM262845">
    <property type="protein sequence ID" value="AIY22379.1"/>
    <property type="molecule type" value="Genomic_DNA"/>
</dbReference>
<dbReference type="Proteomes" id="UP000594644">
    <property type="component" value="Segment"/>
</dbReference>
<dbReference type="EMBL" id="MN270971">
    <property type="protein sequence ID" value="QIM07161.1"/>
    <property type="molecule type" value="Genomic_DNA"/>
</dbReference>
<evidence type="ECO:0000313" key="4">
    <source>
        <dbReference type="EMBL" id="AJZ77060.1"/>
    </source>
</evidence>
<dbReference type="Proteomes" id="UP000501990">
    <property type="component" value="Segment"/>
</dbReference>
<dbReference type="SMR" id="A0A0A1E0L2"/>
<protein>
    <submittedName>
        <fullName evidence="4 6">MGF 505-6R</fullName>
    </submittedName>
    <submittedName>
        <fullName evidence="5">PBA71-A528R</fullName>
    </submittedName>
    <submittedName>
        <fullName evidence="3">PMGF 505-7R</fullName>
    </submittedName>
</protein>
<dbReference type="KEGG" id="vg:41901078"/>
<evidence type="ECO:0000313" key="12">
    <source>
        <dbReference type="EMBL" id="QIM07862.1"/>
    </source>
</evidence>
<evidence type="ECO:0000313" key="23">
    <source>
        <dbReference type="Proteomes" id="UP000142390"/>
    </source>
</evidence>
<reference evidence="4" key="5">
    <citation type="journal article" date="2016" name="Virol Rep">
        <title>Genomic analysis of Sardinian 26544/OG10 isolate of African swine fever virus.</title>
        <authorList>
            <person name="Bacciu D."/>
            <person name="Deligios M."/>
            <person name="Sanna G."/>
            <person name="Paola Madrau M."/>
            <person name="Luisa Sanna M."/>
            <person name="Dei Giudici S."/>
            <person name="Oggiano A."/>
        </authorList>
    </citation>
    <scope>NUCLEOTIDE SEQUENCE</scope>
    <source>
        <strain evidence="4">26544/OG10</strain>
    </source>
</reference>
<reference evidence="21 23" key="2">
    <citation type="journal article" date="2015" name="J. Gen. Virol.">
        <title>Related strains of African swine fever virus with different virulence: genome comparison and analysis.</title>
        <authorList>
            <person name="Portugal R."/>
            <person name="Coelho J."/>
            <person name="Hoper D."/>
            <person name="Little N.S."/>
            <person name="Smithson C."/>
            <person name="Upton C."/>
            <person name="Martins C."/>
            <person name="Leitao A."/>
            <person name="Keil G.M."/>
        </authorList>
    </citation>
    <scope>NUCLEOTIDE SEQUENCE [LARGE SCALE GENOMIC DNA]</scope>
    <source>
        <strain evidence="2">L60</strain>
        <strain evidence="3">NHV</strain>
    </source>
</reference>
<dbReference type="Proteomes" id="UP000502695">
    <property type="component" value="Segment"/>
</dbReference>
<dbReference type="KEGG" id="vg:41901400"/>
<dbReference type="Pfam" id="PF03158">
    <property type="entry name" value="DUF249"/>
    <property type="match status" value="1"/>
</dbReference>
<evidence type="ECO:0000313" key="24">
    <source>
        <dbReference type="Proteomes" id="UP000241813"/>
    </source>
</evidence>
<organismHost>
    <name type="scientific">Ornithodoros</name>
    <name type="common">relapsing fever ticks</name>
    <dbReference type="NCBI Taxonomy" id="6937"/>
</organismHost>
<reference evidence="22" key="1">
    <citation type="submission" date="2014-07" db="EMBL/GenBank/DDBJ databases">
        <title>Complete genome sequence of African Swine Fever Virus strain 26544/OG10 isolated in Sardinia.</title>
        <authorList>
            <person name="Dei Giudici S."/>
            <person name="Bacciu D."/>
            <person name="Sanna G."/>
            <person name="Deligios M."/>
            <person name="Oggiano A."/>
        </authorList>
    </citation>
    <scope>NUCLEOTIDE SEQUENCE [LARGE SCALE GENOMIC DNA]</scope>
</reference>
<dbReference type="Proteomes" id="UP000502885">
    <property type="component" value="Segment"/>
</dbReference>
<evidence type="ECO:0000313" key="8">
    <source>
        <dbReference type="EMBL" id="QIM06926.1"/>
    </source>
</evidence>
<dbReference type="Proteomes" id="UP000266411">
    <property type="component" value="Segment"/>
</dbReference>
<dbReference type="Proteomes" id="UP000142390">
    <property type="component" value="Segment"/>
</dbReference>
<dbReference type="Proteomes" id="UP000503294">
    <property type="component" value="Segment"/>
</dbReference>
<accession>A0A0A1E0L2</accession>
<organism evidence="3 21">
    <name type="scientific">African swine fever virus</name>
    <name type="common">ASFV</name>
    <dbReference type="NCBI Taxonomy" id="10497"/>
    <lineage>
        <taxon>Viruses</taxon>
        <taxon>Varidnaviria</taxon>
        <taxon>Bamfordvirae</taxon>
        <taxon>Nucleocytoviricota</taxon>
        <taxon>Pokkesviricetes</taxon>
        <taxon>Asfuvirales</taxon>
        <taxon>Asfarviridae</taxon>
        <taxon>Asfivirus</taxon>
        <taxon>Asfivirus haemorrhagiae</taxon>
    </lineage>
</organism>
<dbReference type="EMBL" id="MN270970">
    <property type="protein sequence ID" value="QIM06926.1"/>
    <property type="molecule type" value="Genomic_DNA"/>
</dbReference>
<evidence type="ECO:0000313" key="17">
    <source>
        <dbReference type="EMBL" id="QIM09029.1"/>
    </source>
</evidence>
<evidence type="ECO:0000313" key="9">
    <source>
        <dbReference type="EMBL" id="QIM07161.1"/>
    </source>
</evidence>
<dbReference type="Proteomes" id="UP000503066">
    <property type="component" value="Genome"/>
</dbReference>
<dbReference type="EMBL" id="MN270975">
    <property type="protein sequence ID" value="QIM08097.1"/>
    <property type="molecule type" value="Genomic_DNA"/>
</dbReference>
<evidence type="ECO:0000313" key="11">
    <source>
        <dbReference type="EMBL" id="QIM07629.1"/>
    </source>
</evidence>
<reference evidence="19" key="7">
    <citation type="journal article" date="2020" name="Vaccines (Basel)">
        <title>African Swine Fever Circulation among Free-Ranging Pigs in Sardinia: Data from the Eradication Program.</title>
        <authorList>
            <person name="Franzoni G."/>
            <person name="Dei Giudici S."/>
            <person name="Loi F."/>
            <person name="Sanna D."/>
            <person name="Floris M."/>
            <person name="Fiori M."/>
            <person name="Sanna M.L."/>
            <person name="Madrau P."/>
            <person name="Scarpa F."/>
            <person name="Zinellu S."/>
            <person name="Giammarioli M."/>
            <person name="Cappai S."/>
            <person name="De Mia G.M."/>
            <person name="Laddomada A."/>
            <person name="Rolesu S."/>
            <person name="Oggiano A."/>
        </authorList>
    </citation>
    <scope>NUCLEOTIDE SEQUENCE [LARGE SCALE GENOMIC DNA]</scope>
    <source>
        <strain evidence="19">103917/18</strain>
        <strain evidence="20">55234/18</strain>
    </source>
</reference>
<evidence type="ECO:0000313" key="19">
    <source>
        <dbReference type="EMBL" id="QPL11744.1"/>
    </source>
</evidence>
<dbReference type="EMBL" id="MN270972">
    <property type="protein sequence ID" value="QIM07396.1"/>
    <property type="molecule type" value="Genomic_DNA"/>
</dbReference>
<evidence type="ECO:0000313" key="14">
    <source>
        <dbReference type="EMBL" id="QIM08330.1"/>
    </source>
</evidence>
<dbReference type="EMBL" id="KX354450">
    <property type="protein sequence ID" value="AOO54355.1"/>
    <property type="molecule type" value="Genomic_DNA"/>
</dbReference>
<dbReference type="RefSeq" id="YP_009702276.1">
    <property type="nucleotide sequence ID" value="NC_044941.1"/>
</dbReference>
<dbReference type="EMBL" id="KM102979">
    <property type="protein sequence ID" value="AJZ77060.1"/>
    <property type="molecule type" value="Genomic_DNA"/>
</dbReference>
<dbReference type="EMBL" id="KP055815">
    <property type="protein sequence ID" value="AKO62711.1"/>
    <property type="molecule type" value="Genomic_DNA"/>
</dbReference>
<dbReference type="EMBL" id="MN270974">
    <property type="protein sequence ID" value="QIM07862.1"/>
    <property type="molecule type" value="Genomic_DNA"/>
</dbReference>
<evidence type="ECO:0000313" key="26">
    <source>
        <dbReference type="Proteomes" id="UP000500898"/>
    </source>
</evidence>
<dbReference type="EMBL" id="MT932578">
    <property type="protein sequence ID" value="QPL11744.1"/>
    <property type="molecule type" value="Genomic_DNA"/>
</dbReference>
<dbReference type="Proteomes" id="UP000501235">
    <property type="component" value="Segment"/>
</dbReference>
<organismHost>
    <name type="scientific">Phacochoerus africanus</name>
    <name type="common">Warthog</name>
    <dbReference type="NCBI Taxonomy" id="41426"/>
</organismHost>
<organismHost>
    <name type="scientific">Sus scrofa</name>
    <name type="common">Pig</name>
    <dbReference type="NCBI Taxonomy" id="9823"/>
</organismHost>
<evidence type="ECO:0000313" key="15">
    <source>
        <dbReference type="EMBL" id="QIM08563.1"/>
    </source>
</evidence>
<dbReference type="Proteomes" id="UP000117635">
    <property type="component" value="Segment"/>
</dbReference>
<dbReference type="RefSeq" id="YP_009702596.1">
    <property type="nucleotide sequence ID" value="NC_044943.1"/>
</dbReference>
<evidence type="ECO:0000313" key="22">
    <source>
        <dbReference type="Proteomes" id="UP000117635"/>
    </source>
</evidence>
<reference evidence="5 24" key="3">
    <citation type="journal article" date="2015" name="PLoS ONE">
        <title>Genome Sequence of African Swine Fever Virus BA71, the Virulent Parental Strain of the Nonpathogenic and Tissue-Culture Adapted BA71V.</title>
        <authorList>
            <person name="Rodriguez J.M."/>
            <person name="Moreno L.T."/>
            <person name="Alejo A."/>
            <person name="Lacasta A."/>
            <person name="Rodriguez F."/>
            <person name="Salas M.L."/>
        </authorList>
    </citation>
    <scope>NUCLEOTIDE SEQUENCE [LARGE SCALE GENOMIC DNA]</scope>
    <source>
        <strain evidence="5 24">BA71</strain>
    </source>
</reference>
<dbReference type="Proteomes" id="UP000501465">
    <property type="component" value="Segment"/>
</dbReference>
<dbReference type="Proteomes" id="UP000500898">
    <property type="component" value="Segment"/>
</dbReference>
<reference evidence="6" key="4">
    <citation type="journal article" date="2016" name="Genome Announc.">
        <title>Complete genome sequence of an African swine fever virus isolate from Sardinia, Italy.</title>
        <authorList>
            <person name="Granberg F."/>
            <person name="Torresi C."/>
            <person name="Oggiano A."/>
            <person name="Malmberg M."/>
            <person name="Iscaro C."/>
            <person name="De Mia G.M."/>
            <person name="Sandor B."/>
        </authorList>
    </citation>
    <scope>NUCLEOTIDE SEQUENCE [LARGE SCALE GENOMIC DNA]</scope>
    <source>
        <strain evidence="6">47/Ss/2008</strain>
    </source>
</reference>
<evidence type="ECO:0000313" key="13">
    <source>
        <dbReference type="EMBL" id="QIM08097.1"/>
    </source>
</evidence>
<dbReference type="Proteomes" id="UP000501683">
    <property type="component" value="Segment"/>
</dbReference>
<dbReference type="GeneID" id="41901078"/>
<evidence type="ECO:0000313" key="16">
    <source>
        <dbReference type="EMBL" id="QIM08796.1"/>
    </source>
</evidence>
<reference evidence="25 26" key="6">
    <citation type="journal article" date="2020" name="Transbound. Emerg. Dis.">
        <title>The evolution of African swine fever virus in Sardinia (1978 to 2014) as revealed by whole genome sequencing and comparative analysis.</title>
        <authorList>
            <person name="Torresi C."/>
            <person name="Fiori M."/>
            <person name="Bertolotti L."/>
            <person name="Floris M."/>
            <person name="Colitti B."/>
            <person name="Giammarioli M."/>
            <person name="Dei Giudici S."/>
            <person name="Oggiano A."/>
            <person name="Malmberg M."/>
            <person name="De Mia G.M."/>
            <person name="Belak S."/>
            <person name="Granberg F."/>
        </authorList>
    </citation>
    <scope>NUCLEOTIDE SEQUENCE [LARGE SCALE GENOMIC DNA]</scope>
    <source>
        <strain evidence="9">139/Nu/1981</strain>
        <strain evidence="10">140/Or/1985</strain>
        <strain evidence="12">141/Nu/1990</strain>
        <strain evidence="13">142/Nu/1995</strain>
        <strain evidence="18">22653/Ca/2014</strain>
        <strain evidence="15">26/Ss/2004</strain>
        <strain evidence="7">56/Ca/1978</strain>
        <strain evidence="8">57/Ca/1979</strain>
        <strain evidence="14">60/Nu/1997</strain>
        <strain evidence="16">72407/Ss/2005</strain>
        <strain evidence="11">85/Ca/1985</strain>
        <strain evidence="17">97/Ot/2012</strain>
    </source>
</reference>
<evidence type="ECO:0000313" key="2">
    <source>
        <dbReference type="EMBL" id="AIY22220.1"/>
    </source>
</evidence>
<name>A0A0A1E0L2_ASF</name>
<dbReference type="EMBL" id="MT932579">
    <property type="protein sequence ID" value="QPL11961.1"/>
    <property type="molecule type" value="Genomic_DNA"/>
</dbReference>
<dbReference type="Proteomes" id="UP000500690">
    <property type="component" value="Segment"/>
</dbReference>
<sequence>MFSLQDLCRKNTFFLPNDFSKHTLQRLGLYWKEHGSVHRIEKDSIMIQNELVLSINDALQLAGEEGDTDVVQLLLLWEGNLHYAIIGALKTENYNLVCEYHSQIQDWHILLPLIQDPETFEKCHDLSLGCDLICLLQHAVKCDMLSILVKYKEDLLNVRIRHRTQSLFVLACENRRFEIIEWIGQNLSIPEPEAIFSIAIVTKDVELFSLGYKIIFDYMQRQGIFQLTNVVRMLLLNRHIGMAIEKGLLPFILETLKYGGSVKRALSYAVIDNKRKIIDYLVRHENIPRGTIERLLHLAVKKQSSRKTLNLLLSYINYKVKNVKKLVEHVVDHKSTLVLKILLEKKENLVDAVLTRLVKHSTYFQVREFIQEFSISPEKFIKIAVREKKNVLIEAISEDIWENPTERITYLKQIVHTIKYESGRRFLIDIIHSIYQSYSLKHEDILKLATFYVKHNAITHFKDLCKYLWLNRGTESKKLFLECLEIADEKEFPDIKSIVSEYINYLFTAGAITKEEIMQAYALEYDMY</sequence>
<evidence type="ECO:0000256" key="1">
    <source>
        <dbReference type="ARBA" id="ARBA00005608"/>
    </source>
</evidence>
<evidence type="ECO:0000313" key="5">
    <source>
        <dbReference type="EMBL" id="AKO62711.1"/>
    </source>
</evidence>
<dbReference type="GeneID" id="41901400"/>
<organismHost>
    <name type="scientific">Ornithodoros moubata</name>
    <name type="common">Soft tick</name>
    <name type="synonym">Argasid tick</name>
    <dbReference type="NCBI Taxonomy" id="6938"/>
</organismHost>
<dbReference type="Proteomes" id="UP000241813">
    <property type="component" value="Segment"/>
</dbReference>
<dbReference type="Proteomes" id="UP000502933">
    <property type="component" value="Segment"/>
</dbReference>
<dbReference type="Proteomes" id="UP000110401">
    <property type="component" value="Segment"/>
</dbReference>
<organismHost>
    <name type="scientific">Potamochoerus larvatus</name>
    <name type="common">Bushpig</name>
    <dbReference type="NCBI Taxonomy" id="273792"/>
</organismHost>
<dbReference type="EMBL" id="MN270979">
    <property type="protein sequence ID" value="QIM09029.1"/>
    <property type="molecule type" value="Genomic_DNA"/>
</dbReference>
<dbReference type="EMBL" id="MN270969">
    <property type="protein sequence ID" value="QIM06691.1"/>
    <property type="molecule type" value="Genomic_DNA"/>
</dbReference>
<evidence type="ECO:0000313" key="6">
    <source>
        <dbReference type="EMBL" id="AOO54355.1"/>
    </source>
</evidence>
<gene>
    <name evidence="3" type="primary">MGF 505-7R</name>
    <name evidence="5" type="synonym">BA71-A528R</name>
    <name evidence="6" type="synonym">MGF 505-6R</name>
    <name evidence="6" type="ORF">AFSV47Ss_0050</name>
</gene>
<evidence type="ECO:0000313" key="18">
    <source>
        <dbReference type="EMBL" id="QIM09262.1"/>
    </source>
</evidence>
<dbReference type="Proteomes" id="UP000501487">
    <property type="component" value="Segment"/>
</dbReference>
<proteinExistence type="inferred from homology"/>
<evidence type="ECO:0000313" key="7">
    <source>
        <dbReference type="EMBL" id="QIM06691.1"/>
    </source>
</evidence>
<dbReference type="InterPro" id="IPR004858">
    <property type="entry name" value="MGF_505"/>
</dbReference>
<organismHost>
    <name type="scientific">Phacochoerus aethiopicus</name>
    <name type="common">Warthog</name>
    <dbReference type="NCBI Taxonomy" id="85517"/>
</organismHost>
<evidence type="ECO:0000313" key="20">
    <source>
        <dbReference type="EMBL" id="QPL11961.1"/>
    </source>
</evidence>
<evidence type="ECO:0000313" key="21">
    <source>
        <dbReference type="Proteomes" id="UP000110401"/>
    </source>
</evidence>
<dbReference type="EMBL" id="MN270977">
    <property type="protein sequence ID" value="QIM08563.1"/>
    <property type="molecule type" value="Genomic_DNA"/>
</dbReference>
<dbReference type="EMBL" id="KM262844">
    <property type="protein sequence ID" value="AIY22220.1"/>
    <property type="molecule type" value="Genomic_DNA"/>
</dbReference>